<sequence>MPIEIDHENQSAGCPSPGGCRHARGTPRRLGHRPVPADSDARRKPRRTCCSSHADETCRLLGRARITTWSHGSRLPNNGRATCRNRRATRWRSTAVPTDLAMINPTRGPLQSCDWLPRRTCTTTSGCTVRIPYLTVASNSVDRLMRLRADSTAKKPAATIRQSARGGPYGAGRTRWLARPGYASAVENHERGLGAGCSAGRSACPWPRRSPRCVSHTIRPLILHSRRPEVVWLLAGAVPGGIIQVAAVSPTFGRLFEGTDEASPGQTSPVPTDSGRTRPPRKMAASNALHIARTSKDREPKTKELLAAAPKTVSFGQCCFGLKRRPTMKRGWRID</sequence>
<dbReference type="Proteomes" id="UP000268285">
    <property type="component" value="Unassembled WGS sequence"/>
</dbReference>
<feature type="compositionally biased region" description="Basic residues" evidence="1">
    <location>
        <begin position="21"/>
        <end position="32"/>
    </location>
</feature>
<evidence type="ECO:0000313" key="2">
    <source>
        <dbReference type="EMBL" id="VBA56974.1"/>
    </source>
</evidence>
<name>A0A498QZN7_9MYCO</name>
<dbReference type="AlphaFoldDB" id="A0A498QZN7"/>
<evidence type="ECO:0000256" key="1">
    <source>
        <dbReference type="SAM" id="MobiDB-lite"/>
    </source>
</evidence>
<reference evidence="2 3" key="1">
    <citation type="submission" date="2018-09" db="EMBL/GenBank/DDBJ databases">
        <authorList>
            <person name="Tagini F."/>
        </authorList>
    </citation>
    <scope>NUCLEOTIDE SEQUENCE [LARGE SCALE GENOMIC DNA]</scope>
    <source>
        <strain evidence="2 3">MK142</strain>
    </source>
</reference>
<evidence type="ECO:0000313" key="3">
    <source>
        <dbReference type="Proteomes" id="UP000268285"/>
    </source>
</evidence>
<protein>
    <submittedName>
        <fullName evidence="2">Uncharacterized protein</fullName>
    </submittedName>
</protein>
<feature type="region of interest" description="Disordered" evidence="1">
    <location>
        <begin position="257"/>
        <end position="282"/>
    </location>
</feature>
<proteinExistence type="predicted"/>
<organism evidence="2 3">
    <name type="scientific">Mycobacterium pseudokansasii</name>
    <dbReference type="NCBI Taxonomy" id="2341080"/>
    <lineage>
        <taxon>Bacteria</taxon>
        <taxon>Bacillati</taxon>
        <taxon>Actinomycetota</taxon>
        <taxon>Actinomycetes</taxon>
        <taxon>Mycobacteriales</taxon>
        <taxon>Mycobacteriaceae</taxon>
        <taxon>Mycobacterium</taxon>
    </lineage>
</organism>
<dbReference type="EMBL" id="UPHU01000001">
    <property type="protein sequence ID" value="VBA56974.1"/>
    <property type="molecule type" value="Genomic_DNA"/>
</dbReference>
<feature type="region of interest" description="Disordered" evidence="1">
    <location>
        <begin position="1"/>
        <end position="46"/>
    </location>
</feature>
<gene>
    <name evidence="2" type="ORF">LAUMK142_05766</name>
</gene>
<accession>A0A498QZN7</accession>
<keyword evidence="3" id="KW-1185">Reference proteome</keyword>